<keyword evidence="6" id="KW-1185">Reference proteome</keyword>
<evidence type="ECO:0000313" key="6">
    <source>
        <dbReference type="Proteomes" id="UP000826651"/>
    </source>
</evidence>
<dbReference type="InterPro" id="IPR002410">
    <property type="entry name" value="Peptidase_S33"/>
</dbReference>
<evidence type="ECO:0000256" key="3">
    <source>
        <dbReference type="SAM" id="MobiDB-lite"/>
    </source>
</evidence>
<dbReference type="Pfam" id="PF00561">
    <property type="entry name" value="Abhydrolase_1"/>
    <property type="match status" value="1"/>
</dbReference>
<dbReference type="PRINTS" id="PR00793">
    <property type="entry name" value="PROAMNOPTASE"/>
</dbReference>
<protein>
    <submittedName>
        <fullName evidence="5">Alpha/beta fold hydrolase</fullName>
    </submittedName>
</protein>
<dbReference type="Gene3D" id="3.40.50.1820">
    <property type="entry name" value="alpha/beta hydrolase"/>
    <property type="match status" value="1"/>
</dbReference>
<dbReference type="InterPro" id="IPR050266">
    <property type="entry name" value="AB_hydrolase_sf"/>
</dbReference>
<comment type="similarity">
    <text evidence="1">Belongs to the peptidase S33 family.</text>
</comment>
<evidence type="ECO:0000256" key="2">
    <source>
        <dbReference type="ARBA" id="ARBA00022801"/>
    </source>
</evidence>
<dbReference type="GO" id="GO:0016787">
    <property type="term" value="F:hydrolase activity"/>
    <property type="evidence" value="ECO:0007669"/>
    <property type="project" value="UniProtKB-KW"/>
</dbReference>
<feature type="region of interest" description="Disordered" evidence="3">
    <location>
        <begin position="1"/>
        <end position="24"/>
    </location>
</feature>
<proteinExistence type="inferred from homology"/>
<organism evidence="5 6">
    <name type="scientific">Occultella gossypii</name>
    <dbReference type="NCBI Taxonomy" id="2800820"/>
    <lineage>
        <taxon>Bacteria</taxon>
        <taxon>Bacillati</taxon>
        <taxon>Actinomycetota</taxon>
        <taxon>Actinomycetes</taxon>
        <taxon>Micrococcales</taxon>
        <taxon>Ruaniaceae</taxon>
        <taxon>Occultella</taxon>
    </lineage>
</organism>
<dbReference type="PANTHER" id="PTHR43798">
    <property type="entry name" value="MONOACYLGLYCEROL LIPASE"/>
    <property type="match status" value="1"/>
</dbReference>
<sequence length="310" mass="33874">MLRVRADHSVARARRRRGVPPGVSSAGSLRVVEFVELTDGAQLATWTVPGPELDANRPAVILVHGGPGLWDYLEPLGALLADLSTVHRYDQRGCGRSSASEELTMERFVADLEELRIAFGHERVVVLGHSFGATLALAYAGTHPDRVAGLGYLDGTGIGDWRTASRAEAARRRAPWAERFAALDGRERTRAEETEWRRIQWASDYADPVAGYDLARGMAEAPHQINHAANRSLMAFGDADQIAWAAAARCAIAFVHGTADPRPAENVVALAGYAHRPRKRIVSDAGHLPWVEQPEQVREILHEIVLTAQP</sequence>
<dbReference type="InterPro" id="IPR029058">
    <property type="entry name" value="AB_hydrolase_fold"/>
</dbReference>
<feature type="domain" description="AB hydrolase-1" evidence="4">
    <location>
        <begin position="58"/>
        <end position="155"/>
    </location>
</feature>
<evidence type="ECO:0000313" key="5">
    <source>
        <dbReference type="EMBL" id="MBZ2198281.1"/>
    </source>
</evidence>
<reference evidence="5 6" key="1">
    <citation type="submission" date="2021-04" db="EMBL/GenBank/DDBJ databases">
        <title>Ruania sp. nov., isolated from sandy soil of mangrove forest.</title>
        <authorList>
            <person name="Ge X."/>
            <person name="Huang R."/>
            <person name="Liu W."/>
        </authorList>
    </citation>
    <scope>NUCLEOTIDE SEQUENCE [LARGE SCALE GENOMIC DNA]</scope>
    <source>
        <strain evidence="5 6">N2-46</strain>
    </source>
</reference>
<dbReference type="Proteomes" id="UP000826651">
    <property type="component" value="Unassembled WGS sequence"/>
</dbReference>
<dbReference type="SUPFAM" id="SSF53474">
    <property type="entry name" value="alpha/beta-Hydrolases"/>
    <property type="match status" value="1"/>
</dbReference>
<gene>
    <name evidence="5" type="ORF">KCQ71_19175</name>
</gene>
<dbReference type="InterPro" id="IPR000073">
    <property type="entry name" value="AB_hydrolase_1"/>
</dbReference>
<name>A0ABS7SG86_9MICO</name>
<feature type="compositionally biased region" description="Basic and acidic residues" evidence="3">
    <location>
        <begin position="1"/>
        <end position="10"/>
    </location>
</feature>
<dbReference type="PANTHER" id="PTHR43798:SF33">
    <property type="entry name" value="HYDROLASE, PUTATIVE (AFU_ORTHOLOGUE AFUA_2G14860)-RELATED"/>
    <property type="match status" value="1"/>
</dbReference>
<accession>A0ABS7SG86</accession>
<dbReference type="EMBL" id="JAGSHT010000018">
    <property type="protein sequence ID" value="MBZ2198281.1"/>
    <property type="molecule type" value="Genomic_DNA"/>
</dbReference>
<comment type="caution">
    <text evidence="5">The sequence shown here is derived from an EMBL/GenBank/DDBJ whole genome shotgun (WGS) entry which is preliminary data.</text>
</comment>
<keyword evidence="2 5" id="KW-0378">Hydrolase</keyword>
<evidence type="ECO:0000259" key="4">
    <source>
        <dbReference type="Pfam" id="PF00561"/>
    </source>
</evidence>
<evidence type="ECO:0000256" key="1">
    <source>
        <dbReference type="ARBA" id="ARBA00010088"/>
    </source>
</evidence>